<dbReference type="EMBL" id="JAFNEN010000317">
    <property type="protein sequence ID" value="KAG8185987.1"/>
    <property type="molecule type" value="Genomic_DNA"/>
</dbReference>
<feature type="transmembrane region" description="Helical" evidence="1">
    <location>
        <begin position="7"/>
        <end position="28"/>
    </location>
</feature>
<feature type="transmembrane region" description="Helical" evidence="1">
    <location>
        <begin position="48"/>
        <end position="71"/>
    </location>
</feature>
<accession>A0AAV6UPH1</accession>
<proteinExistence type="predicted"/>
<keyword evidence="1" id="KW-0472">Membrane</keyword>
<keyword evidence="1" id="KW-1133">Transmembrane helix</keyword>
<gene>
    <name evidence="2" type="ORF">JTE90_027659</name>
</gene>
<comment type="caution">
    <text evidence="2">The sequence shown here is derived from an EMBL/GenBank/DDBJ whole genome shotgun (WGS) entry which is preliminary data.</text>
</comment>
<dbReference type="AlphaFoldDB" id="A0AAV6UPH1"/>
<evidence type="ECO:0000313" key="3">
    <source>
        <dbReference type="Proteomes" id="UP000827092"/>
    </source>
</evidence>
<feature type="transmembrane region" description="Helical" evidence="1">
    <location>
        <begin position="115"/>
        <end position="134"/>
    </location>
</feature>
<protein>
    <recommendedName>
        <fullName evidence="4">Gustatory receptor</fullName>
    </recommendedName>
</protein>
<dbReference type="Proteomes" id="UP000827092">
    <property type="component" value="Unassembled WGS sequence"/>
</dbReference>
<keyword evidence="3" id="KW-1185">Reference proteome</keyword>
<keyword evidence="1" id="KW-0812">Transmembrane</keyword>
<evidence type="ECO:0000256" key="1">
    <source>
        <dbReference type="SAM" id="Phobius"/>
    </source>
</evidence>
<reference evidence="2 3" key="1">
    <citation type="journal article" date="2022" name="Nat. Ecol. Evol.">
        <title>A masculinizing supergene underlies an exaggerated male reproductive morph in a spider.</title>
        <authorList>
            <person name="Hendrickx F."/>
            <person name="De Corte Z."/>
            <person name="Sonet G."/>
            <person name="Van Belleghem S.M."/>
            <person name="Kostlbacher S."/>
            <person name="Vangestel C."/>
        </authorList>
    </citation>
    <scope>NUCLEOTIDE SEQUENCE [LARGE SCALE GENOMIC DNA]</scope>
    <source>
        <strain evidence="2">W744_W776</strain>
    </source>
</reference>
<sequence length="144" mass="16387">MASLDSCFCYSAFVVFFSSMGLLFREVFALLFDESDILQNTYKCVAGAMYLCFSILIIMSASEAVHLASVARDRILSLPGKCPARYKEIKFLVKRKLNIETRLTLWKMYAIERSLLASSLGILLTYGILFRSLYQEYTNTINVT</sequence>
<evidence type="ECO:0000313" key="2">
    <source>
        <dbReference type="EMBL" id="KAG8185987.1"/>
    </source>
</evidence>
<evidence type="ECO:0008006" key="4">
    <source>
        <dbReference type="Google" id="ProtNLM"/>
    </source>
</evidence>
<organism evidence="2 3">
    <name type="scientific">Oedothorax gibbosus</name>
    <dbReference type="NCBI Taxonomy" id="931172"/>
    <lineage>
        <taxon>Eukaryota</taxon>
        <taxon>Metazoa</taxon>
        <taxon>Ecdysozoa</taxon>
        <taxon>Arthropoda</taxon>
        <taxon>Chelicerata</taxon>
        <taxon>Arachnida</taxon>
        <taxon>Araneae</taxon>
        <taxon>Araneomorphae</taxon>
        <taxon>Entelegynae</taxon>
        <taxon>Araneoidea</taxon>
        <taxon>Linyphiidae</taxon>
        <taxon>Erigoninae</taxon>
        <taxon>Oedothorax</taxon>
    </lineage>
</organism>
<name>A0AAV6UPH1_9ARAC</name>